<dbReference type="Proteomes" id="UP000323454">
    <property type="component" value="Unassembled WGS sequence"/>
</dbReference>
<sequence>RRPRKKSLISKKNKIARLDFANKHVNWSQEQWSKVSFNDESKFNLFGNDGKNYVRRFEGEALSKKCTKKL</sequence>
<name>A0A5B2VET4_9PSEU</name>
<gene>
    <name evidence="1" type="ORF">F0L68_41710</name>
</gene>
<feature type="non-terminal residue" evidence="1">
    <location>
        <position position="1"/>
    </location>
</feature>
<dbReference type="EMBL" id="VUOB01000328">
    <property type="protein sequence ID" value="KAA2237136.1"/>
    <property type="molecule type" value="Genomic_DNA"/>
</dbReference>
<dbReference type="AlphaFoldDB" id="A0A5B2VET4"/>
<comment type="caution">
    <text evidence="1">The sequence shown here is derived from an EMBL/GenBank/DDBJ whole genome shotgun (WGS) entry which is preliminary data.</text>
</comment>
<dbReference type="InterPro" id="IPR036397">
    <property type="entry name" value="RNaseH_sf"/>
</dbReference>
<organism evidence="1 2">
    <name type="scientific">Solihabitans fulvus</name>
    <dbReference type="NCBI Taxonomy" id="1892852"/>
    <lineage>
        <taxon>Bacteria</taxon>
        <taxon>Bacillati</taxon>
        <taxon>Actinomycetota</taxon>
        <taxon>Actinomycetes</taxon>
        <taxon>Pseudonocardiales</taxon>
        <taxon>Pseudonocardiaceae</taxon>
        <taxon>Solihabitans</taxon>
    </lineage>
</organism>
<protein>
    <recommendedName>
        <fullName evidence="3">Transposase</fullName>
    </recommendedName>
</protein>
<keyword evidence="2" id="KW-1185">Reference proteome</keyword>
<evidence type="ECO:0008006" key="3">
    <source>
        <dbReference type="Google" id="ProtNLM"/>
    </source>
</evidence>
<evidence type="ECO:0000313" key="2">
    <source>
        <dbReference type="Proteomes" id="UP000323454"/>
    </source>
</evidence>
<dbReference type="Gene3D" id="3.30.420.10">
    <property type="entry name" value="Ribonuclease H-like superfamily/Ribonuclease H"/>
    <property type="match status" value="1"/>
</dbReference>
<reference evidence="1 2" key="2">
    <citation type="submission" date="2019-09" db="EMBL/GenBank/DDBJ databases">
        <authorList>
            <person name="Jin C."/>
        </authorList>
    </citation>
    <scope>NUCLEOTIDE SEQUENCE [LARGE SCALE GENOMIC DNA]</scope>
    <source>
        <strain evidence="1 2">AN110305</strain>
    </source>
</reference>
<evidence type="ECO:0000313" key="1">
    <source>
        <dbReference type="EMBL" id="KAA2237136.1"/>
    </source>
</evidence>
<dbReference type="GO" id="GO:0003676">
    <property type="term" value="F:nucleic acid binding"/>
    <property type="evidence" value="ECO:0007669"/>
    <property type="project" value="InterPro"/>
</dbReference>
<reference evidence="1 2" key="1">
    <citation type="submission" date="2019-09" db="EMBL/GenBank/DDBJ databases">
        <title>Goodfellowia gen. nov., a new genus of the Pseudonocardineae related to Actinoalloteichus, containing Goodfellowia coeruleoviolacea gen. nov., comb. nov. gen. nov., comb. nov.</title>
        <authorList>
            <person name="Labeda D."/>
        </authorList>
    </citation>
    <scope>NUCLEOTIDE SEQUENCE [LARGE SCALE GENOMIC DNA]</scope>
    <source>
        <strain evidence="1 2">AN110305</strain>
    </source>
</reference>
<dbReference type="RefSeq" id="WP_149855434.1">
    <property type="nucleotide sequence ID" value="NZ_VUOB01000328.1"/>
</dbReference>
<accession>A0A5B2VET4</accession>
<proteinExistence type="predicted"/>